<keyword evidence="2" id="KW-1185">Reference proteome</keyword>
<protein>
    <submittedName>
        <fullName evidence="1">Uncharacterized protein</fullName>
    </submittedName>
</protein>
<accession>A0A1V0B262</accession>
<name>A0A1V0B262_9GAMM</name>
<dbReference type="EMBL" id="CP020100">
    <property type="protein sequence ID" value="AQZ94022.1"/>
    <property type="molecule type" value="Genomic_DNA"/>
</dbReference>
<dbReference type="KEGG" id="ppha:BVH74_04315"/>
<organism evidence="1 2">
    <name type="scientific">Halopseudomonas phragmitis</name>
    <dbReference type="NCBI Taxonomy" id="1931241"/>
    <lineage>
        <taxon>Bacteria</taxon>
        <taxon>Pseudomonadati</taxon>
        <taxon>Pseudomonadota</taxon>
        <taxon>Gammaproteobacteria</taxon>
        <taxon>Pseudomonadales</taxon>
        <taxon>Pseudomonadaceae</taxon>
        <taxon>Halopseudomonas</taxon>
    </lineage>
</organism>
<evidence type="ECO:0000313" key="1">
    <source>
        <dbReference type="EMBL" id="AQZ94022.1"/>
    </source>
</evidence>
<sequence>MNIAALRQRVSEAQQQTGLRSALRNWLEQRIPALHPAISSQDQALDTFQGFVEAYICQVPDILEAAQSVADATGLRPALIPVLKVAEAFFLQPPQLPEEHQGLLALLDEAYLAHRLVEEVNDLYVAEGGEPLIPMNTTRANLIVHQLLGEPFANQLDAAVDEAVSGLLPSRLELKDADPERRQALWEEWPCMSQQLGLDIRLPSMV</sequence>
<dbReference type="RefSeq" id="WP_080048877.1">
    <property type="nucleotide sequence ID" value="NZ_CP020100.1"/>
</dbReference>
<proteinExistence type="predicted"/>
<reference evidence="1 2" key="1">
    <citation type="submission" date="2017-03" db="EMBL/GenBank/DDBJ databases">
        <title>Complete genome sequence of the novel DNRA strain Pseudomonas sp. S-6-2 isolated from Chinese polluted river sediment. Journal of Biotechnology.</title>
        <authorList>
            <person name="Li J."/>
            <person name="Xiang F."/>
            <person name="Wang L."/>
            <person name="Xi L."/>
            <person name="Liu J."/>
        </authorList>
    </citation>
    <scope>NUCLEOTIDE SEQUENCE [LARGE SCALE GENOMIC DNA]</scope>
    <source>
        <strain evidence="1 2">S-6-2</strain>
    </source>
</reference>
<gene>
    <name evidence="1" type="ORF">BVH74_04315</name>
</gene>
<evidence type="ECO:0000313" key="2">
    <source>
        <dbReference type="Proteomes" id="UP000243488"/>
    </source>
</evidence>
<dbReference type="Proteomes" id="UP000243488">
    <property type="component" value="Chromosome"/>
</dbReference>
<dbReference type="AlphaFoldDB" id="A0A1V0B262"/>
<dbReference type="STRING" id="1931241.BVH74_04315"/>